<dbReference type="NCBIfam" id="TIGR02937">
    <property type="entry name" value="sigma70-ECF"/>
    <property type="match status" value="1"/>
</dbReference>
<gene>
    <name evidence="6" type="primary">fliA</name>
    <name evidence="9" type="ORF">H8792_008410</name>
</gene>
<dbReference type="Proteomes" id="UP001193680">
    <property type="component" value="Unassembled WGS sequence"/>
</dbReference>
<keyword evidence="1 6" id="KW-0963">Cytoplasm</keyword>
<dbReference type="SUPFAM" id="SSF88659">
    <property type="entry name" value="Sigma3 and sigma4 domains of RNA polymerase sigma factors"/>
    <property type="match status" value="2"/>
</dbReference>
<feature type="short sequence motif" description="Interaction with polymerase core subunit RpoC" evidence="6">
    <location>
        <begin position="48"/>
        <end position="51"/>
    </location>
</feature>
<dbReference type="InterPro" id="IPR012845">
    <property type="entry name" value="RNA_pol_sigma_FliA_WhiG"/>
</dbReference>
<evidence type="ECO:0000256" key="3">
    <source>
        <dbReference type="ARBA" id="ARBA00023082"/>
    </source>
</evidence>
<evidence type="ECO:0000256" key="1">
    <source>
        <dbReference type="ARBA" id="ARBA00022490"/>
    </source>
</evidence>
<dbReference type="Pfam" id="PF04542">
    <property type="entry name" value="Sigma70_r2"/>
    <property type="match status" value="1"/>
</dbReference>
<dbReference type="InterPro" id="IPR007627">
    <property type="entry name" value="RNA_pol_sigma70_r2"/>
</dbReference>
<proteinExistence type="inferred from homology"/>
<dbReference type="Gene3D" id="1.20.140.160">
    <property type="match status" value="1"/>
</dbReference>
<protein>
    <recommendedName>
        <fullName evidence="6">RNA polymerase sigma factor FliA</fullName>
    </recommendedName>
    <alternativeName>
        <fullName evidence="6">RNA polymerase sigma factor for flagellar operon</fullName>
    </alternativeName>
    <alternativeName>
        <fullName evidence="6">Sigma F</fullName>
    </alternativeName>
    <alternativeName>
        <fullName evidence="6">Sigma-28</fullName>
    </alternativeName>
</protein>
<dbReference type="InterPro" id="IPR000943">
    <property type="entry name" value="RNA_pol_sigma70"/>
</dbReference>
<comment type="caution">
    <text evidence="9">The sequence shown here is derived from an EMBL/GenBank/DDBJ whole genome shotgun (WGS) entry which is preliminary data.</text>
</comment>
<dbReference type="CDD" id="cd06171">
    <property type="entry name" value="Sigma70_r4"/>
    <property type="match status" value="1"/>
</dbReference>
<evidence type="ECO:0000256" key="4">
    <source>
        <dbReference type="ARBA" id="ARBA00023125"/>
    </source>
</evidence>
<evidence type="ECO:0000313" key="9">
    <source>
        <dbReference type="EMBL" id="MBF6058361.1"/>
    </source>
</evidence>
<evidence type="ECO:0000256" key="5">
    <source>
        <dbReference type="ARBA" id="ARBA00023163"/>
    </source>
</evidence>
<comment type="function">
    <text evidence="6">Sigma factors are initiation factors that promote the attachment of RNA polymerase to specific initiation sites and are then released. This sigma factor controls the expression of flagella-related genes.</text>
</comment>
<dbReference type="InterPro" id="IPR013325">
    <property type="entry name" value="RNA_pol_sigma_r2"/>
</dbReference>
<dbReference type="InterPro" id="IPR014284">
    <property type="entry name" value="RNA_pol_sigma-70_dom"/>
</dbReference>
<dbReference type="Pfam" id="PF04545">
    <property type="entry name" value="Sigma70_r4"/>
    <property type="match status" value="1"/>
</dbReference>
<dbReference type="PROSITE" id="PS00715">
    <property type="entry name" value="SIGMA70_1"/>
    <property type="match status" value="1"/>
</dbReference>
<keyword evidence="2 6" id="KW-0805">Transcription regulation</keyword>
<name>A0ABS0BX24_9GAMM</name>
<dbReference type="NCBIfam" id="TIGR02479">
    <property type="entry name" value="FliA_WhiG"/>
    <property type="match status" value="1"/>
</dbReference>
<feature type="DNA-binding region" description="H-T-H motif" evidence="6">
    <location>
        <begin position="209"/>
        <end position="228"/>
    </location>
</feature>
<comment type="caution">
    <text evidence="6">Lacks conserved residue(s) required for the propagation of feature annotation.</text>
</comment>
<feature type="domain" description="RNA polymerase sigma-70" evidence="7">
    <location>
        <begin position="48"/>
        <end position="61"/>
    </location>
</feature>
<feature type="domain" description="RNA polymerase sigma-70" evidence="8">
    <location>
        <begin position="208"/>
        <end position="234"/>
    </location>
</feature>
<keyword evidence="5 6" id="KW-0804">Transcription</keyword>
<dbReference type="InterPro" id="IPR028617">
    <property type="entry name" value="Sigma70_FliA"/>
</dbReference>
<dbReference type="EMBL" id="JACBGI020000016">
    <property type="protein sequence ID" value="MBF6058361.1"/>
    <property type="molecule type" value="Genomic_DNA"/>
</dbReference>
<comment type="subcellular location">
    <subcellularLocation>
        <location evidence="6">Cytoplasm</location>
    </subcellularLocation>
</comment>
<comment type="similarity">
    <text evidence="6">Belongs to the sigma-70 factor family. FliA subfamily.</text>
</comment>
<dbReference type="PROSITE" id="PS00716">
    <property type="entry name" value="SIGMA70_2"/>
    <property type="match status" value="1"/>
</dbReference>
<dbReference type="PANTHER" id="PTHR30385:SF7">
    <property type="entry name" value="RNA POLYMERASE SIGMA FACTOR FLIA"/>
    <property type="match status" value="1"/>
</dbReference>
<organism evidence="9 10">
    <name type="scientific">Thiomicrorhabdus heinhorstiae</name>
    <dbReference type="NCBI Taxonomy" id="2748010"/>
    <lineage>
        <taxon>Bacteria</taxon>
        <taxon>Pseudomonadati</taxon>
        <taxon>Pseudomonadota</taxon>
        <taxon>Gammaproteobacteria</taxon>
        <taxon>Thiotrichales</taxon>
        <taxon>Piscirickettsiaceae</taxon>
        <taxon>Thiomicrorhabdus</taxon>
    </lineage>
</organism>
<dbReference type="NCBIfam" id="NF005413">
    <property type="entry name" value="PRK06986.1"/>
    <property type="match status" value="1"/>
</dbReference>
<evidence type="ECO:0000259" key="8">
    <source>
        <dbReference type="PROSITE" id="PS00716"/>
    </source>
</evidence>
<dbReference type="SUPFAM" id="SSF88946">
    <property type="entry name" value="Sigma2 domain of RNA polymerase sigma factors"/>
    <property type="match status" value="1"/>
</dbReference>
<dbReference type="InterPro" id="IPR013324">
    <property type="entry name" value="RNA_pol_sigma_r3/r4-like"/>
</dbReference>
<keyword evidence="4 6" id="KW-0238">DNA-binding</keyword>
<dbReference type="PANTHER" id="PTHR30385">
    <property type="entry name" value="SIGMA FACTOR F FLAGELLAR"/>
    <property type="match status" value="1"/>
</dbReference>
<reference evidence="9 10" key="2">
    <citation type="submission" date="2020-11" db="EMBL/GenBank/DDBJ databases">
        <title>Sulfur oxidizing isolate from Hospital Hole Sinkhole.</title>
        <authorList>
            <person name="Scott K.M."/>
        </authorList>
    </citation>
    <scope>NUCLEOTIDE SEQUENCE [LARGE SCALE GENOMIC DNA]</scope>
    <source>
        <strain evidence="9 10">HH1</strain>
    </source>
</reference>
<dbReference type="Pfam" id="PF04539">
    <property type="entry name" value="Sigma70_r3"/>
    <property type="match status" value="1"/>
</dbReference>
<dbReference type="RefSeq" id="WP_185978504.1">
    <property type="nucleotide sequence ID" value="NZ_JACBGI020000016.1"/>
</dbReference>
<dbReference type="PIRSF" id="PIRSF000770">
    <property type="entry name" value="RNA_pol_sigma-SigE/K"/>
    <property type="match status" value="1"/>
</dbReference>
<evidence type="ECO:0000259" key="7">
    <source>
        <dbReference type="PROSITE" id="PS00715"/>
    </source>
</evidence>
<feature type="region of interest" description="Sigma-70 factor domain-4" evidence="6">
    <location>
        <begin position="187"/>
        <end position="235"/>
    </location>
</feature>
<keyword evidence="10" id="KW-1185">Reference proteome</keyword>
<sequence>MSRTNLYQQVQKQTSPQQTMDVEAYLPLVKRIAYHLKGRLPDSVFVEDLIQSGIIGLIEAMQKYNANQGASFETYAGIRIRGAMLDEIRKGDWTPRSVYRKSREVSDAINQVEGKLGREAKDEEIAKEMGISIDEYHKILQDTNSVQLLSIDQPDHDELAEGRMVSKGATPLAELTENGFQGALAKEIDRLPEKEKLVMSLYYDEELNLKEIGQVLDVSESRVSQIHSQAIKRIRSRMADWL</sequence>
<dbReference type="Gene3D" id="1.10.1740.10">
    <property type="match status" value="1"/>
</dbReference>
<keyword evidence="3 6" id="KW-0731">Sigma factor</keyword>
<dbReference type="HAMAP" id="MF_00962">
    <property type="entry name" value="Sigma70_FliA"/>
    <property type="match status" value="1"/>
</dbReference>
<accession>A0ABS0BX24</accession>
<dbReference type="InterPro" id="IPR007624">
    <property type="entry name" value="RNA_pol_sigma70_r3"/>
</dbReference>
<evidence type="ECO:0000256" key="6">
    <source>
        <dbReference type="HAMAP-Rule" id="MF_00962"/>
    </source>
</evidence>
<evidence type="ECO:0000313" key="10">
    <source>
        <dbReference type="Proteomes" id="UP001193680"/>
    </source>
</evidence>
<dbReference type="PRINTS" id="PR00046">
    <property type="entry name" value="SIGMA70FCT"/>
</dbReference>
<reference evidence="9 10" key="1">
    <citation type="submission" date="2020-06" db="EMBL/GenBank/DDBJ databases">
        <authorList>
            <person name="Scott K."/>
        </authorList>
    </citation>
    <scope>NUCLEOTIDE SEQUENCE [LARGE SCALE GENOMIC DNA]</scope>
    <source>
        <strain evidence="9 10">HH1</strain>
    </source>
</reference>
<dbReference type="InterPro" id="IPR007630">
    <property type="entry name" value="RNA_pol_sigma70_r4"/>
</dbReference>
<evidence type="ECO:0000256" key="2">
    <source>
        <dbReference type="ARBA" id="ARBA00023015"/>
    </source>
</evidence>